<name>A0A6N2AFE0_SOLCI</name>
<evidence type="ECO:0000313" key="2">
    <source>
        <dbReference type="EMBL" id="TMW80946.1"/>
    </source>
</evidence>
<accession>A0A6N2AFE0</accession>
<proteinExistence type="predicted"/>
<feature type="compositionally biased region" description="Low complexity" evidence="1">
    <location>
        <begin position="37"/>
        <end position="47"/>
    </location>
</feature>
<evidence type="ECO:0000256" key="1">
    <source>
        <dbReference type="SAM" id="MobiDB-lite"/>
    </source>
</evidence>
<dbReference type="AlphaFoldDB" id="A0A6N2AFE0"/>
<protein>
    <recommendedName>
        <fullName evidence="3">Retrotransposon gag domain-containing protein</fullName>
    </recommendedName>
</protein>
<comment type="caution">
    <text evidence="2">The sequence shown here is derived from an EMBL/GenBank/DDBJ whole genome shotgun (WGS) entry which is preliminary data.</text>
</comment>
<gene>
    <name evidence="2" type="ORF">EJD97_013351</name>
</gene>
<dbReference type="EMBL" id="RXGB01034223">
    <property type="protein sequence ID" value="TMW80946.1"/>
    <property type="molecule type" value="Genomic_DNA"/>
</dbReference>
<evidence type="ECO:0008006" key="3">
    <source>
        <dbReference type="Google" id="ProtNLM"/>
    </source>
</evidence>
<sequence length="172" mass="19865">MILRDCMRPLRGQVMENTRANARRVKEGNGDKEVLFYSKPSPSIRSSSRSKRTSYRNATLEKFRASMKLLAQALTVQSNSKRFLRMNPPDFSASKVEKDPNGFIGEVYKVPALIGMHSTENTKLSAYQLKEFSQIWNEQLKDSRLIGVGLIEWETFKLEFLDRIFPQELREA</sequence>
<reference evidence="2" key="1">
    <citation type="submission" date="2019-05" db="EMBL/GenBank/DDBJ databases">
        <title>The de novo reference genome and transcriptome assemblies of the wild tomato species Solanum chilense.</title>
        <authorList>
            <person name="Stam R."/>
            <person name="Nosenko T."/>
            <person name="Hoerger A.C."/>
            <person name="Stephan W."/>
            <person name="Seidel M.A."/>
            <person name="Kuhn J.M.M."/>
            <person name="Haberer G."/>
            <person name="Tellier A."/>
        </authorList>
    </citation>
    <scope>NUCLEOTIDE SEQUENCE</scope>
    <source>
        <tissue evidence="2">Mature leaves</tissue>
    </source>
</reference>
<organism evidence="2">
    <name type="scientific">Solanum chilense</name>
    <name type="common">Tomato</name>
    <name type="synonym">Lycopersicon chilense</name>
    <dbReference type="NCBI Taxonomy" id="4083"/>
    <lineage>
        <taxon>Eukaryota</taxon>
        <taxon>Viridiplantae</taxon>
        <taxon>Streptophyta</taxon>
        <taxon>Embryophyta</taxon>
        <taxon>Tracheophyta</taxon>
        <taxon>Spermatophyta</taxon>
        <taxon>Magnoliopsida</taxon>
        <taxon>eudicotyledons</taxon>
        <taxon>Gunneridae</taxon>
        <taxon>Pentapetalae</taxon>
        <taxon>asterids</taxon>
        <taxon>lamiids</taxon>
        <taxon>Solanales</taxon>
        <taxon>Solanaceae</taxon>
        <taxon>Solanoideae</taxon>
        <taxon>Solaneae</taxon>
        <taxon>Solanum</taxon>
        <taxon>Solanum subgen. Lycopersicon</taxon>
    </lineage>
</organism>
<feature type="region of interest" description="Disordered" evidence="1">
    <location>
        <begin position="36"/>
        <end position="55"/>
    </location>
</feature>